<evidence type="ECO:0000313" key="3">
    <source>
        <dbReference type="Proteomes" id="UP000550401"/>
    </source>
</evidence>
<dbReference type="Proteomes" id="UP000550401">
    <property type="component" value="Unassembled WGS sequence"/>
</dbReference>
<evidence type="ECO:0000256" key="1">
    <source>
        <dbReference type="SAM" id="SignalP"/>
    </source>
</evidence>
<evidence type="ECO:0008006" key="4">
    <source>
        <dbReference type="Google" id="ProtNLM"/>
    </source>
</evidence>
<organism evidence="2 3">
    <name type="scientific">Dokdonella fugitiva</name>
    <dbReference type="NCBI Taxonomy" id="328517"/>
    <lineage>
        <taxon>Bacteria</taxon>
        <taxon>Pseudomonadati</taxon>
        <taxon>Pseudomonadota</taxon>
        <taxon>Gammaproteobacteria</taxon>
        <taxon>Lysobacterales</taxon>
        <taxon>Rhodanobacteraceae</taxon>
        <taxon>Dokdonella</taxon>
    </lineage>
</organism>
<proteinExistence type="predicted"/>
<reference evidence="2 3" key="1">
    <citation type="submission" date="2020-07" db="EMBL/GenBank/DDBJ databases">
        <title>Genomic Encyclopedia of Type Strains, Phase IV (KMG-V): Genome sequencing to study the core and pangenomes of soil and plant-associated prokaryotes.</title>
        <authorList>
            <person name="Whitman W."/>
        </authorList>
    </citation>
    <scope>NUCLEOTIDE SEQUENCE [LARGE SCALE GENOMIC DNA]</scope>
    <source>
        <strain evidence="2 3">RH2WT43</strain>
    </source>
</reference>
<keyword evidence="3" id="KW-1185">Reference proteome</keyword>
<dbReference type="AlphaFoldDB" id="A0A839F1W1"/>
<sequence length="284" mass="30493">MRHASGVGARRARHALRAACAGIALAAGIAAAASGDTDADAAVARLAARAAQQPDDLALQWIALIGDRDSPSAARTVMRLQRREPRNAAAWALSLAVPGTGTDERTALSHMARGTVYDEHQGTAARAIATELRAAGGVDDVNRRAWLAADSGSLAGHLFSACAPREAEPRHALRAACTAAMHVVFRRSTDLTTIANAQHVLRALHALDGRERERARRLAWWRDGVDRRIAYDDALERAWFDALVASDDAPATLEAFARRFGASDPPADWRWRPPDAPIDPPVIH</sequence>
<accession>A0A839F1W1</accession>
<protein>
    <recommendedName>
        <fullName evidence="4">HEAT repeat protein</fullName>
    </recommendedName>
</protein>
<comment type="caution">
    <text evidence="2">The sequence shown here is derived from an EMBL/GenBank/DDBJ whole genome shotgun (WGS) entry which is preliminary data.</text>
</comment>
<dbReference type="RefSeq" id="WP_182530890.1">
    <property type="nucleotide sequence ID" value="NZ_JACGXL010000002.1"/>
</dbReference>
<dbReference type="EMBL" id="JACGXL010000002">
    <property type="protein sequence ID" value="MBA8887859.1"/>
    <property type="molecule type" value="Genomic_DNA"/>
</dbReference>
<feature type="signal peptide" evidence="1">
    <location>
        <begin position="1"/>
        <end position="26"/>
    </location>
</feature>
<name>A0A839F1W1_9GAMM</name>
<feature type="chain" id="PRO_5033034973" description="HEAT repeat protein" evidence="1">
    <location>
        <begin position="27"/>
        <end position="284"/>
    </location>
</feature>
<gene>
    <name evidence="2" type="ORF">FHW12_002073</name>
</gene>
<evidence type="ECO:0000313" key="2">
    <source>
        <dbReference type="EMBL" id="MBA8887859.1"/>
    </source>
</evidence>
<keyword evidence="1" id="KW-0732">Signal</keyword>